<organism evidence="1 2">
    <name type="scientific">Coprobacter secundus subsp. similis</name>
    <dbReference type="NCBI Taxonomy" id="2751153"/>
    <lineage>
        <taxon>Bacteria</taxon>
        <taxon>Pseudomonadati</taxon>
        <taxon>Bacteroidota</taxon>
        <taxon>Bacteroidia</taxon>
        <taxon>Bacteroidales</taxon>
        <taxon>Barnesiellaceae</taxon>
        <taxon>Coprobacter</taxon>
    </lineage>
</organism>
<dbReference type="KEGG" id="copr:Cop2CBH44_03980"/>
<accession>A0A7G1HQV3</accession>
<keyword evidence="2" id="KW-1185">Reference proteome</keyword>
<evidence type="ECO:0000313" key="2">
    <source>
        <dbReference type="Proteomes" id="UP000594042"/>
    </source>
</evidence>
<sequence>MSAWLRIRVCLNFVRTFFESSFREVGIYSLFIGKFGQALRWDREKYPVGLT</sequence>
<proteinExistence type="predicted"/>
<dbReference type="Proteomes" id="UP000594042">
    <property type="component" value="Chromosome"/>
</dbReference>
<dbReference type="EMBL" id="AP023322">
    <property type="protein sequence ID" value="BCI62045.1"/>
    <property type="molecule type" value="Genomic_DNA"/>
</dbReference>
<protein>
    <submittedName>
        <fullName evidence="1">Uncharacterized protein</fullName>
    </submittedName>
</protein>
<gene>
    <name evidence="1" type="ORF">Cop2CBH44_03980</name>
</gene>
<reference evidence="2" key="1">
    <citation type="submission" date="2020-07" db="EMBL/GenBank/DDBJ databases">
        <title>Complete genome sequencing of Coprobacter sp. strain 2CBH44.</title>
        <authorList>
            <person name="Sakamoto M."/>
            <person name="Murakami T."/>
            <person name="Mori H."/>
        </authorList>
    </citation>
    <scope>NUCLEOTIDE SEQUENCE [LARGE SCALE GENOMIC DNA]</scope>
    <source>
        <strain evidence="2">2CBH44</strain>
    </source>
</reference>
<evidence type="ECO:0000313" key="1">
    <source>
        <dbReference type="EMBL" id="BCI62045.1"/>
    </source>
</evidence>
<dbReference type="AlphaFoldDB" id="A0A7G1HQV3"/>
<name>A0A7G1HQV3_9BACT</name>